<reference evidence="2" key="1">
    <citation type="submission" date="2018-11" db="EMBL/GenBank/DDBJ databases">
        <authorList>
            <consortium name="Pathogen Informatics"/>
        </authorList>
    </citation>
    <scope>NUCLEOTIDE SEQUENCE</scope>
</reference>
<evidence type="ECO:0000256" key="1">
    <source>
        <dbReference type="SAM" id="MobiDB-lite"/>
    </source>
</evidence>
<evidence type="ECO:0000313" key="2">
    <source>
        <dbReference type="EMBL" id="VEL11218.1"/>
    </source>
</evidence>
<dbReference type="AlphaFoldDB" id="A0A448WGK6"/>
<comment type="caution">
    <text evidence="2">The sequence shown here is derived from an EMBL/GenBank/DDBJ whole genome shotgun (WGS) entry which is preliminary data.</text>
</comment>
<organism evidence="2 3">
    <name type="scientific">Protopolystoma xenopodis</name>
    <dbReference type="NCBI Taxonomy" id="117903"/>
    <lineage>
        <taxon>Eukaryota</taxon>
        <taxon>Metazoa</taxon>
        <taxon>Spiralia</taxon>
        <taxon>Lophotrochozoa</taxon>
        <taxon>Platyhelminthes</taxon>
        <taxon>Monogenea</taxon>
        <taxon>Polyopisthocotylea</taxon>
        <taxon>Polystomatidea</taxon>
        <taxon>Polystomatidae</taxon>
        <taxon>Protopolystoma</taxon>
    </lineage>
</organism>
<sequence>MDGWMGACQTFMFHSAIPPGLRGRLVSEASRTTHARIHRHTRVHNRESGAHQPTDMCTFNRQAEGGKFATKRIVFSILLPPSQGVSVPTRQYGQCPCRPDEPDSCQRTGMGGWRDEEKLEGTGRGIEWSQTCRSTEHDMPATKRETKEANQINMSGDVSNVRKTGKSLCGKYLSVIERPEDATSLSSWSPLPFRMKLSGEVDSRCNLPNDNGECILASCRLALLEHSG</sequence>
<name>A0A448WGK6_9PLAT</name>
<protein>
    <submittedName>
        <fullName evidence="2">Uncharacterized protein</fullName>
    </submittedName>
</protein>
<evidence type="ECO:0000313" key="3">
    <source>
        <dbReference type="Proteomes" id="UP000784294"/>
    </source>
</evidence>
<dbReference type="EMBL" id="CAAALY010011207">
    <property type="protein sequence ID" value="VEL11218.1"/>
    <property type="molecule type" value="Genomic_DNA"/>
</dbReference>
<feature type="region of interest" description="Disordered" evidence="1">
    <location>
        <begin position="93"/>
        <end position="117"/>
    </location>
</feature>
<dbReference type="Proteomes" id="UP000784294">
    <property type="component" value="Unassembled WGS sequence"/>
</dbReference>
<keyword evidence="3" id="KW-1185">Reference proteome</keyword>
<gene>
    <name evidence="2" type="ORF">PXEA_LOCUS4658</name>
</gene>
<proteinExistence type="predicted"/>
<accession>A0A448WGK6</accession>